<keyword evidence="3" id="KW-1185">Reference proteome</keyword>
<reference evidence="2" key="1">
    <citation type="thesis" date="2021" institute="BYU ScholarsArchive" country="Provo, UT, USA">
        <title>Applications of and Algorithms for Genome Assembly and Genomic Analyses with an Emphasis on Marine Teleosts.</title>
        <authorList>
            <person name="Pickett B.D."/>
        </authorList>
    </citation>
    <scope>NUCLEOTIDE SEQUENCE</scope>
    <source>
        <strain evidence="2">HI-2016</strain>
    </source>
</reference>
<keyword evidence="1" id="KW-0812">Transmembrane</keyword>
<evidence type="ECO:0000313" key="3">
    <source>
        <dbReference type="Proteomes" id="UP000824540"/>
    </source>
</evidence>
<sequence length="82" mass="8962">MWTAPALLTGVKPEVLGHAVLRAIGMRAAMAVVMSIIIDYKNCKEDDRDDLQCKGQDGELEPHVGGVCWHGSEAVPVEQFEQ</sequence>
<evidence type="ECO:0000256" key="1">
    <source>
        <dbReference type="SAM" id="Phobius"/>
    </source>
</evidence>
<feature type="transmembrane region" description="Helical" evidence="1">
    <location>
        <begin position="20"/>
        <end position="38"/>
    </location>
</feature>
<comment type="caution">
    <text evidence="2">The sequence shown here is derived from an EMBL/GenBank/DDBJ whole genome shotgun (WGS) entry which is preliminary data.</text>
</comment>
<name>A0A8T2NWA3_9TELE</name>
<accession>A0A8T2NWA3</accession>
<organism evidence="2 3">
    <name type="scientific">Albula glossodonta</name>
    <name type="common">roundjaw bonefish</name>
    <dbReference type="NCBI Taxonomy" id="121402"/>
    <lineage>
        <taxon>Eukaryota</taxon>
        <taxon>Metazoa</taxon>
        <taxon>Chordata</taxon>
        <taxon>Craniata</taxon>
        <taxon>Vertebrata</taxon>
        <taxon>Euteleostomi</taxon>
        <taxon>Actinopterygii</taxon>
        <taxon>Neopterygii</taxon>
        <taxon>Teleostei</taxon>
        <taxon>Albuliformes</taxon>
        <taxon>Albulidae</taxon>
        <taxon>Albula</taxon>
    </lineage>
</organism>
<protein>
    <submittedName>
        <fullName evidence="2">Uncharacterized protein</fullName>
    </submittedName>
</protein>
<dbReference type="EMBL" id="JAFBMS010000019">
    <property type="protein sequence ID" value="KAG9344635.1"/>
    <property type="molecule type" value="Genomic_DNA"/>
</dbReference>
<gene>
    <name evidence="2" type="ORF">JZ751_010320</name>
</gene>
<dbReference type="AlphaFoldDB" id="A0A8T2NWA3"/>
<dbReference type="Proteomes" id="UP000824540">
    <property type="component" value="Unassembled WGS sequence"/>
</dbReference>
<proteinExistence type="predicted"/>
<keyword evidence="1" id="KW-0472">Membrane</keyword>
<evidence type="ECO:0000313" key="2">
    <source>
        <dbReference type="EMBL" id="KAG9344635.1"/>
    </source>
</evidence>
<keyword evidence="1" id="KW-1133">Transmembrane helix</keyword>